<gene>
    <name evidence="2" type="ORF">CITRO92_1063</name>
</gene>
<feature type="compositionally biased region" description="Polar residues" evidence="1">
    <location>
        <begin position="23"/>
        <end position="33"/>
    </location>
</feature>
<evidence type="ECO:0000313" key="2">
    <source>
        <dbReference type="EMBL" id="SAZ13009.1"/>
    </source>
</evidence>
<name>A0AAX2BEX3_CITAM</name>
<proteinExistence type="predicted"/>
<dbReference type="AlphaFoldDB" id="A0AAX2BEX3"/>
<organism evidence="2 3">
    <name type="scientific">Citrobacter amalonaticus</name>
    <dbReference type="NCBI Taxonomy" id="35703"/>
    <lineage>
        <taxon>Bacteria</taxon>
        <taxon>Pseudomonadati</taxon>
        <taxon>Pseudomonadota</taxon>
        <taxon>Gammaproteobacteria</taxon>
        <taxon>Enterobacterales</taxon>
        <taxon>Enterobacteriaceae</taxon>
        <taxon>Citrobacter</taxon>
    </lineage>
</organism>
<feature type="region of interest" description="Disordered" evidence="1">
    <location>
        <begin position="1"/>
        <end position="39"/>
    </location>
</feature>
<evidence type="ECO:0000256" key="1">
    <source>
        <dbReference type="SAM" id="MobiDB-lite"/>
    </source>
</evidence>
<dbReference type="EMBL" id="LT556085">
    <property type="protein sequence ID" value="SAZ13009.1"/>
    <property type="molecule type" value="Genomic_DNA"/>
</dbReference>
<reference evidence="2 3" key="1">
    <citation type="submission" date="2016-04" db="EMBL/GenBank/DDBJ databases">
        <authorList>
            <person name="Regsiter A."/>
            <person name="William W."/>
        </authorList>
    </citation>
    <scope>NUCLEOTIDE SEQUENCE [LARGE SCALE GENOMIC DNA]</scope>
    <source>
        <strain evidence="2 3">92</strain>
    </source>
</reference>
<accession>A0AAX2BEX3</accession>
<dbReference type="Proteomes" id="UP000245995">
    <property type="component" value="Chromosome CITRO92"/>
</dbReference>
<evidence type="ECO:0008006" key="4">
    <source>
        <dbReference type="Google" id="ProtNLM"/>
    </source>
</evidence>
<evidence type="ECO:0000313" key="3">
    <source>
        <dbReference type="Proteomes" id="UP000245995"/>
    </source>
</evidence>
<protein>
    <recommendedName>
        <fullName evidence="4">Addiction module toxin RelE</fullName>
    </recommendedName>
</protein>
<sequence>MPYTTSFSLYQGGKKTNPDELTFSDSGEKTQPAQIPVEG</sequence>